<dbReference type="RefSeq" id="WP_038191063.1">
    <property type="nucleotide sequence ID" value="NZ_JRWP01000020.1"/>
</dbReference>
<organism evidence="4 5">
    <name type="scientific">Photobacterium sp. (strain ATCC 43367)</name>
    <dbReference type="NCBI Taxonomy" id="379097"/>
    <lineage>
        <taxon>Bacteria</taxon>
        <taxon>Pseudomonadati</taxon>
        <taxon>Pseudomonadota</taxon>
        <taxon>Gammaproteobacteria</taxon>
        <taxon>Vibrionales</taxon>
        <taxon>Vibrionaceae</taxon>
        <taxon>Vibrio</taxon>
        <taxon>Vibrio oreintalis group</taxon>
    </lineage>
</organism>
<dbReference type="Proteomes" id="UP000030451">
    <property type="component" value="Unassembled WGS sequence"/>
</dbReference>
<feature type="signal peptide" evidence="2">
    <location>
        <begin position="1"/>
        <end position="24"/>
    </location>
</feature>
<sequence>MNNQRVTLSAVALTLIGALAPAYAADTLKAYTSTLLELDDSDARSKKIRLIYSLENVWNSSLLPDGAKEAKLLLNGGSGFDMTNVPNKEQIYGFATGGDYRYTVPTAFKLALSYANGAPLRHMSHAPENTIATASVSESLDFNLGFTASQSPSINAGVSWSNRVTYDQPEFQTVADFNQTNESISWLIENRTIRNHTPAKDWLLYRWTSCGMGNLIDYNELPIVMRSDFKPQVGAVYRKENINDGQNTTDIKLVAGWRKTNYYFGRDWCSWYTSYQNSWKKNRDSSHWTQTDRTVTIAWNDNLYH</sequence>
<feature type="chain" id="PRO_5002022387" evidence="2">
    <location>
        <begin position="25"/>
        <end position="305"/>
    </location>
</feature>
<dbReference type="AlphaFoldDB" id="A0A0A5HY61"/>
<comment type="caution">
    <text evidence="4">The sequence shown here is derived from an EMBL/GenBank/DDBJ whole genome shotgun (WGS) entry which is preliminary data.</text>
</comment>
<dbReference type="SUPFAM" id="SSF56959">
    <property type="entry name" value="Leukocidin-like"/>
    <property type="match status" value="1"/>
</dbReference>
<keyword evidence="1 2" id="KW-0732">Signal</keyword>
<dbReference type="EMBL" id="JRWP01000020">
    <property type="protein sequence ID" value="KGY08461.1"/>
    <property type="molecule type" value="Genomic_DNA"/>
</dbReference>
<evidence type="ECO:0000256" key="2">
    <source>
        <dbReference type="SAM" id="SignalP"/>
    </source>
</evidence>
<reference evidence="4 5" key="1">
    <citation type="submission" date="2014-10" db="EMBL/GenBank/DDBJ databases">
        <title>Genome sequencing of Vibrio sinaloensis T08.</title>
        <authorList>
            <person name="Chan K.-G."/>
            <person name="Mohamad N.I."/>
        </authorList>
    </citation>
    <scope>NUCLEOTIDE SEQUENCE [LARGE SCALE GENOMIC DNA]</scope>
    <source>
        <strain evidence="4 5">T08</strain>
    </source>
</reference>
<evidence type="ECO:0000256" key="1">
    <source>
        <dbReference type="ARBA" id="ARBA00022729"/>
    </source>
</evidence>
<proteinExistence type="predicted"/>
<evidence type="ECO:0000313" key="5">
    <source>
        <dbReference type="Proteomes" id="UP000030451"/>
    </source>
</evidence>
<dbReference type="Pfam" id="PF07968">
    <property type="entry name" value="Leukocidin"/>
    <property type="match status" value="1"/>
</dbReference>
<feature type="domain" description="Leukocidin/Hemolysin toxin" evidence="3">
    <location>
        <begin position="105"/>
        <end position="287"/>
    </location>
</feature>
<dbReference type="Gene3D" id="2.70.240.10">
    <property type="entry name" value="Leukocidin/porin MspA"/>
    <property type="match status" value="1"/>
</dbReference>
<evidence type="ECO:0000259" key="3">
    <source>
        <dbReference type="Pfam" id="PF07968"/>
    </source>
</evidence>
<accession>A0A0A5HY61</accession>
<dbReference type="InterPro" id="IPR036435">
    <property type="entry name" value="Leukocidin/porin_MspA_sf"/>
</dbReference>
<gene>
    <name evidence="4" type="ORF">NM06_11475</name>
</gene>
<evidence type="ECO:0000313" key="4">
    <source>
        <dbReference type="EMBL" id="KGY08461.1"/>
    </source>
</evidence>
<protein>
    <submittedName>
        <fullName evidence="4">dTDP-glucose 4,6-dehydratase</fullName>
    </submittedName>
</protein>
<name>A0A0A5HY61_PHOS4</name>
<dbReference type="GO" id="GO:0005576">
    <property type="term" value="C:extracellular region"/>
    <property type="evidence" value="ECO:0007669"/>
    <property type="project" value="InterPro"/>
</dbReference>
<dbReference type="InterPro" id="IPR016183">
    <property type="entry name" value="Leukocidin/Hemolysin_toxin"/>
</dbReference>
<dbReference type="GO" id="GO:0051715">
    <property type="term" value="P:cytolysis in another organism"/>
    <property type="evidence" value="ECO:0007669"/>
    <property type="project" value="InterPro"/>
</dbReference>
<dbReference type="OrthoDB" id="6190481at2"/>